<protein>
    <recommendedName>
        <fullName evidence="1">TonB C-terminal domain-containing protein</fullName>
    </recommendedName>
</protein>
<evidence type="ECO:0000259" key="1">
    <source>
        <dbReference type="Pfam" id="PF03544"/>
    </source>
</evidence>
<accession>A0ABX0H5R4</accession>
<sequence length="256" mass="28915">MMKGKWTFFGLVVGLGYLGFPGLVEAQERKIIPLDAHFLPIASGDEDQKYSKIVTVSPEGELVEKTYDLNYALVSAKKSMFEASEPLEPVWEEEKHYASDGTLKYTQFKYRKDNANYTKVFVGDKPVLDLVCDSSLNCEGFFIAPDGEEEAVDRDIFKPGLPDMKAWNEFLGKNLSYPQSARNNRAEGEIWLGLKIDERGELMDSFVVNRASSDPSLVKEVERVLERYAGGFLPARDLQGSPTTAWMYLPIRFRLG</sequence>
<dbReference type="InterPro" id="IPR037682">
    <property type="entry name" value="TonB_C"/>
</dbReference>
<dbReference type="RefSeq" id="WP_166146449.1">
    <property type="nucleotide sequence ID" value="NZ_JAANYN010000003.1"/>
</dbReference>
<dbReference type="SUPFAM" id="SSF74653">
    <property type="entry name" value="TolA/TonB C-terminal domain"/>
    <property type="match status" value="1"/>
</dbReference>
<comment type="caution">
    <text evidence="2">The sequence shown here is derived from an EMBL/GenBank/DDBJ whole genome shotgun (WGS) entry which is preliminary data.</text>
</comment>
<dbReference type="EMBL" id="JAANYN010000003">
    <property type="protein sequence ID" value="NHE57195.1"/>
    <property type="molecule type" value="Genomic_DNA"/>
</dbReference>
<name>A0ABX0H5R4_9BACT</name>
<dbReference type="Gene3D" id="3.30.1150.10">
    <property type="match status" value="1"/>
</dbReference>
<dbReference type="Proteomes" id="UP000649799">
    <property type="component" value="Unassembled WGS sequence"/>
</dbReference>
<evidence type="ECO:0000313" key="2">
    <source>
        <dbReference type="EMBL" id="NHE57195.1"/>
    </source>
</evidence>
<organism evidence="2 3">
    <name type="scientific">Cyclobacterium plantarum</name>
    <dbReference type="NCBI Taxonomy" id="2716263"/>
    <lineage>
        <taxon>Bacteria</taxon>
        <taxon>Pseudomonadati</taxon>
        <taxon>Bacteroidota</taxon>
        <taxon>Cytophagia</taxon>
        <taxon>Cytophagales</taxon>
        <taxon>Cyclobacteriaceae</taxon>
        <taxon>Cyclobacterium</taxon>
    </lineage>
</organism>
<evidence type="ECO:0000313" key="3">
    <source>
        <dbReference type="Proteomes" id="UP000649799"/>
    </source>
</evidence>
<dbReference type="Pfam" id="PF03544">
    <property type="entry name" value="TonB_C"/>
    <property type="match status" value="1"/>
</dbReference>
<reference evidence="2 3" key="1">
    <citation type="submission" date="2020-03" db="EMBL/GenBank/DDBJ databases">
        <title>Cyclobacterium plantarum sp. nov., a marine bacterium isolated from a coastal-marine wetland.</title>
        <authorList>
            <person name="Sanchez-Porro C."/>
            <person name="Ventosa A."/>
            <person name="Amoozegar M."/>
        </authorList>
    </citation>
    <scope>NUCLEOTIDE SEQUENCE [LARGE SCALE GENOMIC DNA]</scope>
    <source>
        <strain evidence="2 3">GBPx2</strain>
    </source>
</reference>
<keyword evidence="3" id="KW-1185">Reference proteome</keyword>
<gene>
    <name evidence="2" type="ORF">G9Q97_10265</name>
</gene>
<feature type="domain" description="TonB C-terminal" evidence="1">
    <location>
        <begin position="174"/>
        <end position="255"/>
    </location>
</feature>
<proteinExistence type="predicted"/>